<evidence type="ECO:0008006" key="4">
    <source>
        <dbReference type="Google" id="ProtNLM"/>
    </source>
</evidence>
<evidence type="ECO:0000313" key="2">
    <source>
        <dbReference type="EMBL" id="QSQ11569.1"/>
    </source>
</evidence>
<accession>A0ABX7N1S8</accession>
<feature type="signal peptide" evidence="1">
    <location>
        <begin position="1"/>
        <end position="19"/>
    </location>
</feature>
<proteinExistence type="predicted"/>
<gene>
    <name evidence="2" type="ORF">JY572_24570</name>
</gene>
<protein>
    <recommendedName>
        <fullName evidence="4">Lipoprotein</fullName>
    </recommendedName>
</protein>
<keyword evidence="1" id="KW-0732">Signal</keyword>
<reference evidence="2 3" key="1">
    <citation type="submission" date="2021-02" db="EMBL/GenBank/DDBJ databases">
        <title>De Novo genome assembly of isolated myxobacteria.</title>
        <authorList>
            <person name="Stevens D.C."/>
        </authorList>
    </citation>
    <scope>NUCLEOTIDE SEQUENCE [LARGE SCALE GENOMIC DNA]</scope>
    <source>
        <strain evidence="2 3">SCHIC003</strain>
    </source>
</reference>
<evidence type="ECO:0000256" key="1">
    <source>
        <dbReference type="SAM" id="SignalP"/>
    </source>
</evidence>
<dbReference type="Proteomes" id="UP000663090">
    <property type="component" value="Chromosome"/>
</dbReference>
<evidence type="ECO:0000313" key="3">
    <source>
        <dbReference type="Proteomes" id="UP000663090"/>
    </source>
</evidence>
<sequence>MRGCLVAIGLLGALVGAQAEAKSVALIWKGAKTQADAESHQAAWGNIEALLEKTKWELPEGYPKLVRSDTLAGLKPGFWVWLVGICDAEGAATALAHLKVFAPDAYARDVEVEAMDQACPSTDGAPLVTRKESLSLAKKGMKLQVVTQEESQYLEPGEEFGDQFTLTRYHFVLLSKKGELLASEDVVGEEDFSGDVRQGPTAYRCQLEGIERSGSDSLVLTRSCRAGAAECGSVVSAEEVTRVTVQGTTLVRGATTRMNEQRLECGE</sequence>
<feature type="chain" id="PRO_5045619691" description="Lipoprotein" evidence="1">
    <location>
        <begin position="20"/>
        <end position="267"/>
    </location>
</feature>
<name>A0ABX7N1S8_9BACT</name>
<dbReference type="EMBL" id="CP071091">
    <property type="protein sequence ID" value="QSQ11569.1"/>
    <property type="molecule type" value="Genomic_DNA"/>
</dbReference>
<dbReference type="RefSeq" id="WP_206713317.1">
    <property type="nucleotide sequence ID" value="NZ_CP071091.1"/>
</dbReference>
<keyword evidence="3" id="KW-1185">Reference proteome</keyword>
<organism evidence="2 3">
    <name type="scientific">Myxococcus landrumensis</name>
    <dbReference type="NCBI Taxonomy" id="2813577"/>
    <lineage>
        <taxon>Bacteria</taxon>
        <taxon>Pseudomonadati</taxon>
        <taxon>Myxococcota</taxon>
        <taxon>Myxococcia</taxon>
        <taxon>Myxococcales</taxon>
        <taxon>Cystobacterineae</taxon>
        <taxon>Myxococcaceae</taxon>
        <taxon>Myxococcus</taxon>
    </lineage>
</organism>